<protein>
    <recommendedName>
        <fullName evidence="2">Clustered mitochondria protein homolog</fullName>
    </recommendedName>
</protein>
<dbReference type="FunFam" id="3.30.2280.10:FF:000001">
    <property type="entry name" value="Clustered mitochondria (CluA/CLU1) homolog"/>
    <property type="match status" value="1"/>
</dbReference>
<proteinExistence type="inferred from homology"/>
<dbReference type="GO" id="GO:0048312">
    <property type="term" value="P:intracellular distribution of mitochondria"/>
    <property type="evidence" value="ECO:0007669"/>
    <property type="project" value="TreeGrafter"/>
</dbReference>
<dbReference type="InterPro" id="IPR027523">
    <property type="entry name" value="CLU_prot"/>
</dbReference>
<dbReference type="EMBL" id="OA567419">
    <property type="protein sequence ID" value="CAD7200322.1"/>
    <property type="molecule type" value="Genomic_DNA"/>
</dbReference>
<dbReference type="PROSITE" id="PS51823">
    <property type="entry name" value="CLU"/>
    <property type="match status" value="1"/>
</dbReference>
<evidence type="ECO:0000313" key="5">
    <source>
        <dbReference type="EMBL" id="CAD7200322.1"/>
    </source>
</evidence>
<feature type="domain" description="Clu" evidence="4">
    <location>
        <begin position="431"/>
        <end position="761"/>
    </location>
</feature>
<dbReference type="GO" id="GO:0003729">
    <property type="term" value="F:mRNA binding"/>
    <property type="evidence" value="ECO:0007669"/>
    <property type="project" value="TreeGrafter"/>
</dbReference>
<dbReference type="SUPFAM" id="SSF103107">
    <property type="entry name" value="Hypothetical protein c14orf129, hspc210"/>
    <property type="match status" value="1"/>
</dbReference>
<dbReference type="Pfam" id="PF15044">
    <property type="entry name" value="CLU_N"/>
    <property type="match status" value="1"/>
</dbReference>
<keyword evidence="2" id="KW-0694">RNA-binding</keyword>
<accession>A0A7R8Z8N0</accession>
<sequence length="1574" mass="177822">MPRCANEWKCSGLSCSPSGDLKNSVINNSTPSLDSTISSQLDFSGIDIDIFIDLNAIDNVDITNRVFLESSLDLRLFNIIKSNAIEVLKRQALQVLKRQALQVLKRQALQVLKRLALQVLKRQALQVLKRQALQVLKRQALQVLKRQALQVLKRQALQILKRQVSSMELVQEIHQLLMDREDTCHRTCFSLQLDGNTLDNFAELKNIEGLKEHSVIKVVEEPYTMREARIHVRHVRDLLKSLDPADSYNGVDCSSLAFLNVITQGDILEKKKSRVESVDCTPPDSIMPGSKERPLMALQPQIKEHKGPQCIKVLTTSGWNPPPGHRKMHGDLMYLYVVTLEEKHYHITACSRGFYLNQSSEEDFNPKPGTPSHLCHALIDLLNQISPLFKRNFTVLQKKRTQRHPFERVATPYQVYTWCAPMLDHTVDAIRAEDTFSSKLGYEEHIPGQTRDWNEELQTTRELPRKNLPERLLRERAIFKPTRCTTSLIVDDVACSILPLWRLSANLFQETGPAGSSARVVSRDPTVYSSRITRASGGGECCRAKPMLLGLQRRQPASLRELPITEATVHSDFVAAATRGAMAVIDGNVMAINPGEEAKMQMFIWNNIFFSLGFDVRDHYKELGGDAAAFIAPRNDLQGVRVYSAVDLASLYTLGTVVIDYRGYRITAQSIIPGILEREQEQSVVYGSIDFGKTVISHPKYLELLNKAGQQLKILPHKVFNDKNEEVELCSSVECKGIIGNDGRHYILDLLRTFPPDINFLKSCKQAIPIERLQYVGETSANIFGLRVPCGQHNEPSSLLSQFSRLKRYLFIHISPHLSSRGKKPPVHSTEIRTSISPSSAVELYTTSASRYMMFIKYAAFHLQQLGVKKQREIEEKGKDMNGEKEDNNKLVAFPDLEKSCKELEASSSESQIDADSAKKIVESITDSITSGEKKELEENTKEIVRKAAEAVGSLKETEFDVRFNPDVYSPGVNHVDPTNTLIKKQRQLVRDAADFLVTVQIPTFIRDCLDHTAAPMDGVTLAEALHNRGINIRYLGKIAQMLAKVKQLEYLYDIVVAELLIRAAKHVFTAYMQSIELMSLSVGVGHFLNCFLSSCQVPHPQQVPDERTGPALEGPQIESPRPQCFDPPRWRSWLVVLSSTAEDRELKLQGRTSKRRNKRKGRINPFSNTDSTEWANLTPKLLWSQLKGELKAYFDFELVPDSIDSAVEIFSLQKISLLRSFCVKTGVQILLKEYSFESKNRLTFFEEDIINIFPVVKHINPRASDAYNFYTTGQTKIQQGYLKDGYELISEALNLLNNVYGAMHPEIAQCLRMLARLNYIMGDHAEAMAYQQKAVLMSERVNGIDHPYTITEYTHLALYCFANSQVSTALKLLYRARYLALLVCGENHPEVALLDSNISLILHAVGEYELSLRFLEKALALNIRYYGPKSLKVAVSYHLVARTQSCMGDFRSALNNEKETYAIYKQQLGETHEKTRESSDCLRHLTSQAVVLQKKMNEIYTGKPGATLPPIQIQPPSMGSVLDMLNVINGILFVQISQQDIENFKAEIEKRQLKDVSPTPSEEKTEIATVKQS</sequence>
<dbReference type="InterPro" id="IPR011990">
    <property type="entry name" value="TPR-like_helical_dom_sf"/>
</dbReference>
<dbReference type="CDD" id="cd15466">
    <property type="entry name" value="CLU-central"/>
    <property type="match status" value="1"/>
</dbReference>
<dbReference type="InterPro" id="IPR028275">
    <property type="entry name" value="CLU_N"/>
</dbReference>
<dbReference type="InterPro" id="IPR025697">
    <property type="entry name" value="CLU_dom"/>
</dbReference>
<evidence type="ECO:0000259" key="4">
    <source>
        <dbReference type="PROSITE" id="PS51823"/>
    </source>
</evidence>
<keyword evidence="1 2" id="KW-0963">Cytoplasm</keyword>
<organism evidence="5">
    <name type="scientific">Timema douglasi</name>
    <name type="common">Walking stick</name>
    <dbReference type="NCBI Taxonomy" id="61478"/>
    <lineage>
        <taxon>Eukaryota</taxon>
        <taxon>Metazoa</taxon>
        <taxon>Ecdysozoa</taxon>
        <taxon>Arthropoda</taxon>
        <taxon>Hexapoda</taxon>
        <taxon>Insecta</taxon>
        <taxon>Pterygota</taxon>
        <taxon>Neoptera</taxon>
        <taxon>Polyneoptera</taxon>
        <taxon>Phasmatodea</taxon>
        <taxon>Timematodea</taxon>
        <taxon>Timematoidea</taxon>
        <taxon>Timematidae</taxon>
        <taxon>Timema</taxon>
    </lineage>
</organism>
<dbReference type="PANTHER" id="PTHR12601:SF6">
    <property type="entry name" value="CLUSTERED MITOCHONDRIA PROTEIN HOMOLOG"/>
    <property type="match status" value="1"/>
</dbReference>
<dbReference type="HAMAP" id="MF_03013">
    <property type="entry name" value="CLU"/>
    <property type="match status" value="1"/>
</dbReference>
<comment type="subcellular location">
    <subcellularLocation>
        <location evidence="2">Cytoplasm</location>
    </subcellularLocation>
</comment>
<dbReference type="Pfam" id="PF13236">
    <property type="entry name" value="CLU"/>
    <property type="match status" value="1"/>
</dbReference>
<dbReference type="FunFam" id="1.25.40.10:FF:000099">
    <property type="entry name" value="Clustered mitochondria protein homolog"/>
    <property type="match status" value="1"/>
</dbReference>
<dbReference type="InterPro" id="IPR023231">
    <property type="entry name" value="GSKIP_dom_sf"/>
</dbReference>
<feature type="region of interest" description="Disordered" evidence="3">
    <location>
        <begin position="1553"/>
        <end position="1574"/>
    </location>
</feature>
<dbReference type="GO" id="GO:0007005">
    <property type="term" value="P:mitochondrion organization"/>
    <property type="evidence" value="ECO:0007669"/>
    <property type="project" value="UniProtKB-UniRule"/>
</dbReference>
<reference evidence="5" key="1">
    <citation type="submission" date="2020-11" db="EMBL/GenBank/DDBJ databases">
        <authorList>
            <person name="Tran Van P."/>
        </authorList>
    </citation>
    <scope>NUCLEOTIDE SEQUENCE</scope>
</reference>
<dbReference type="Gene3D" id="1.25.40.10">
    <property type="entry name" value="Tetratricopeptide repeat domain"/>
    <property type="match status" value="1"/>
</dbReference>
<evidence type="ECO:0000256" key="3">
    <source>
        <dbReference type="SAM" id="MobiDB-lite"/>
    </source>
</evidence>
<dbReference type="Gene3D" id="3.30.2280.10">
    <property type="entry name" value="Hypothetical protein (hspc210)"/>
    <property type="match status" value="1"/>
</dbReference>
<dbReference type="Pfam" id="PF13424">
    <property type="entry name" value="TPR_12"/>
    <property type="match status" value="1"/>
</dbReference>
<dbReference type="Pfam" id="PF13374">
    <property type="entry name" value="TPR_10"/>
    <property type="match status" value="1"/>
</dbReference>
<name>A0A7R8Z8N0_TIMDO</name>
<evidence type="ECO:0000256" key="2">
    <source>
        <dbReference type="HAMAP-Rule" id="MF_03013"/>
    </source>
</evidence>
<evidence type="ECO:0000256" key="1">
    <source>
        <dbReference type="ARBA" id="ARBA00022490"/>
    </source>
</evidence>
<dbReference type="InterPro" id="IPR033646">
    <property type="entry name" value="CLU-central"/>
</dbReference>
<dbReference type="PANTHER" id="PTHR12601">
    <property type="entry name" value="EUKARYOTIC TRANSLATION INITIATION FACTOR 3 SUBUNIT EIF-3"/>
    <property type="match status" value="1"/>
</dbReference>
<comment type="similarity">
    <text evidence="2">Belongs to the CLU family.</text>
</comment>
<dbReference type="SUPFAM" id="SSF48452">
    <property type="entry name" value="TPR-like"/>
    <property type="match status" value="2"/>
</dbReference>
<comment type="function">
    <text evidence="2">mRNA-binding protein involved in proper cytoplasmic distribution of mitochondria.</text>
</comment>
<dbReference type="GO" id="GO:0005737">
    <property type="term" value="C:cytoplasm"/>
    <property type="evidence" value="ECO:0007669"/>
    <property type="project" value="UniProtKB-SubCell"/>
</dbReference>
<gene>
    <name evidence="5" type="ORF">TDIB3V08_LOCUS6544</name>
</gene>
<dbReference type="Pfam" id="PF12807">
    <property type="entry name" value="eIF3_p135"/>
    <property type="match status" value="1"/>
</dbReference>